<protein>
    <submittedName>
        <fullName evidence="1">Uncharacterized protein</fullName>
    </submittedName>
</protein>
<dbReference type="HOGENOM" id="CLU_3238965_0_0_10"/>
<evidence type="ECO:0000313" key="1">
    <source>
        <dbReference type="EMBL" id="AFD56561.1"/>
    </source>
</evidence>
<dbReference type="GeneID" id="93719142"/>
<dbReference type="RefSeq" id="WP_004916457.1">
    <property type="nucleotide sequence ID" value="NC_014738.1"/>
</dbReference>
<name>E4TCP4_RIEAD</name>
<accession>E4TCP4</accession>
<dbReference type="EMBL" id="CP003388">
    <property type="protein sequence ID" value="AFD56561.1"/>
    <property type="molecule type" value="Genomic_DNA"/>
</dbReference>
<dbReference type="KEGG" id="rai:RA0C_1674"/>
<sequence>MKRNLLKTAIAFCVVGAGLGSLYGQEGYKAPLAEKVSPVYDGG</sequence>
<dbReference type="PATRIC" id="fig|693978.17.peg.1661"/>
<dbReference type="AlphaFoldDB" id="E4TCP4"/>
<dbReference type="KEGG" id="ran:Riean_1396"/>
<organism evidence="1 2">
    <name type="scientific">Riemerella anatipestifer (strain ATCC 11845 / DSM 15868 / JCM 9532 / NCTC 11014)</name>
    <dbReference type="NCBI Taxonomy" id="693978"/>
    <lineage>
        <taxon>Bacteria</taxon>
        <taxon>Pseudomonadati</taxon>
        <taxon>Bacteroidota</taxon>
        <taxon>Flavobacteriia</taxon>
        <taxon>Flavobacteriales</taxon>
        <taxon>Weeksellaceae</taxon>
        <taxon>Riemerella</taxon>
    </lineage>
</organism>
<gene>
    <name evidence="1" type="ORF">RA0C_1674</name>
</gene>
<reference evidence="1 2" key="1">
    <citation type="journal article" date="2012" name="J. Bacteriol.">
        <title>Complete genome sequence of Riemerella anatipestifer reference strain.</title>
        <authorList>
            <person name="Wang X."/>
            <person name="Zhu D."/>
            <person name="Wang M."/>
            <person name="Cheng A."/>
            <person name="Jia R."/>
            <person name="Zhou Y."/>
            <person name="Chen Z."/>
            <person name="Luo Q."/>
            <person name="Liu F."/>
            <person name="Wang Y."/>
            <person name="Chen X.Y."/>
        </authorList>
    </citation>
    <scope>NUCLEOTIDE SEQUENCE [LARGE SCALE GENOMIC DNA]</scope>
    <source>
        <strain evidence="2">DSM 15868</strain>
    </source>
</reference>
<evidence type="ECO:0000313" key="2">
    <source>
        <dbReference type="Proteomes" id="UP000010093"/>
    </source>
</evidence>
<proteinExistence type="predicted"/>
<dbReference type="Proteomes" id="UP000010093">
    <property type="component" value="Chromosome"/>
</dbReference>